<protein>
    <submittedName>
        <fullName evidence="2">Uncharacterized protein</fullName>
    </submittedName>
</protein>
<dbReference type="AlphaFoldDB" id="A0A9D5DDV0"/>
<sequence length="259" mass="29378">MVGEYDLTNLDRAEPRVALEKLLHLRVKFVVFEPQVAARQHILELAEITHREMDMDINPPRVNPPRSQHQHAPDLFPRTRENPFHEVQHAGELNGELLLREMAIEILHEDHRPRGHLLEIDPHLGNIREPREIKVVYIVAQKLRHGGDEAGLASAERGVEEIAPALDSPKTVVVLVALNEGLEVGPHPVLHLGVHDHRVERPRVGERHEPPPSTTMSEQLSFPSSELDLIRQGFNLLQIQLEHSAPVLAAKLHNETLLW</sequence>
<dbReference type="Proteomes" id="UP001085076">
    <property type="component" value="Miscellaneous, Linkage group lg01"/>
</dbReference>
<evidence type="ECO:0000256" key="1">
    <source>
        <dbReference type="SAM" id="MobiDB-lite"/>
    </source>
</evidence>
<keyword evidence="3" id="KW-1185">Reference proteome</keyword>
<evidence type="ECO:0000313" key="2">
    <source>
        <dbReference type="EMBL" id="KAJ0988662.1"/>
    </source>
</evidence>
<gene>
    <name evidence="2" type="ORF">J5N97_007018</name>
</gene>
<dbReference type="EMBL" id="JAGGNH010000001">
    <property type="protein sequence ID" value="KAJ0988662.1"/>
    <property type="molecule type" value="Genomic_DNA"/>
</dbReference>
<reference evidence="2" key="1">
    <citation type="submission" date="2021-03" db="EMBL/GenBank/DDBJ databases">
        <authorList>
            <person name="Li Z."/>
            <person name="Yang C."/>
        </authorList>
    </citation>
    <scope>NUCLEOTIDE SEQUENCE</scope>
    <source>
        <strain evidence="2">Dzin_1.0</strain>
        <tissue evidence="2">Leaf</tissue>
    </source>
</reference>
<comment type="caution">
    <text evidence="2">The sequence shown here is derived from an EMBL/GenBank/DDBJ whole genome shotgun (WGS) entry which is preliminary data.</text>
</comment>
<organism evidence="2 3">
    <name type="scientific">Dioscorea zingiberensis</name>
    <dbReference type="NCBI Taxonomy" id="325984"/>
    <lineage>
        <taxon>Eukaryota</taxon>
        <taxon>Viridiplantae</taxon>
        <taxon>Streptophyta</taxon>
        <taxon>Embryophyta</taxon>
        <taxon>Tracheophyta</taxon>
        <taxon>Spermatophyta</taxon>
        <taxon>Magnoliopsida</taxon>
        <taxon>Liliopsida</taxon>
        <taxon>Dioscoreales</taxon>
        <taxon>Dioscoreaceae</taxon>
        <taxon>Dioscorea</taxon>
    </lineage>
</organism>
<proteinExistence type="predicted"/>
<name>A0A9D5DDV0_9LILI</name>
<accession>A0A9D5DDV0</accession>
<reference evidence="2" key="2">
    <citation type="journal article" date="2022" name="Hortic Res">
        <title>The genome of Dioscorea zingiberensis sheds light on the biosynthesis, origin and evolution of the medicinally important diosgenin saponins.</title>
        <authorList>
            <person name="Li Y."/>
            <person name="Tan C."/>
            <person name="Li Z."/>
            <person name="Guo J."/>
            <person name="Li S."/>
            <person name="Chen X."/>
            <person name="Wang C."/>
            <person name="Dai X."/>
            <person name="Yang H."/>
            <person name="Song W."/>
            <person name="Hou L."/>
            <person name="Xu J."/>
            <person name="Tong Z."/>
            <person name="Xu A."/>
            <person name="Yuan X."/>
            <person name="Wang W."/>
            <person name="Yang Q."/>
            <person name="Chen L."/>
            <person name="Sun Z."/>
            <person name="Wang K."/>
            <person name="Pan B."/>
            <person name="Chen J."/>
            <person name="Bao Y."/>
            <person name="Liu F."/>
            <person name="Qi X."/>
            <person name="Gang D.R."/>
            <person name="Wen J."/>
            <person name="Li J."/>
        </authorList>
    </citation>
    <scope>NUCLEOTIDE SEQUENCE</scope>
    <source>
        <strain evidence="2">Dzin_1.0</strain>
    </source>
</reference>
<feature type="region of interest" description="Disordered" evidence="1">
    <location>
        <begin position="202"/>
        <end position="221"/>
    </location>
</feature>
<evidence type="ECO:0000313" key="3">
    <source>
        <dbReference type="Proteomes" id="UP001085076"/>
    </source>
</evidence>